<feature type="domain" description="ABC transporter" evidence="3">
    <location>
        <begin position="278"/>
        <end position="520"/>
    </location>
</feature>
<keyword evidence="5" id="KW-1185">Reference proteome</keyword>
<keyword evidence="1" id="KW-0547">Nucleotide-binding</keyword>
<evidence type="ECO:0000313" key="5">
    <source>
        <dbReference type="Proteomes" id="UP001442494"/>
    </source>
</evidence>
<dbReference type="PANTHER" id="PTHR43790">
    <property type="entry name" value="CARBOHYDRATE TRANSPORT ATP-BINDING PROTEIN MG119-RELATED"/>
    <property type="match status" value="1"/>
</dbReference>
<dbReference type="CDD" id="cd03216">
    <property type="entry name" value="ABC_Carb_Monos_I"/>
    <property type="match status" value="1"/>
</dbReference>
<gene>
    <name evidence="4" type="ORF">NDI37_11395</name>
</gene>
<evidence type="ECO:0000313" key="4">
    <source>
        <dbReference type="EMBL" id="MEP0865072.1"/>
    </source>
</evidence>
<dbReference type="InterPro" id="IPR050107">
    <property type="entry name" value="ABC_carbohydrate_import_ATPase"/>
</dbReference>
<dbReference type="EMBL" id="JAMPKK010000021">
    <property type="protein sequence ID" value="MEP0865072.1"/>
    <property type="molecule type" value="Genomic_DNA"/>
</dbReference>
<dbReference type="PANTHER" id="PTHR43790:SF4">
    <property type="entry name" value="GUANOSINE IMPORT ATP-BINDING PROTEIN NUPO"/>
    <property type="match status" value="1"/>
</dbReference>
<sequence length="522" mass="57279">MTEATDSLIQNLKSKLQYSEPPPELEVVSMTKQFGTFTALDNVSLHLKPGTFHALLGENGAGKSTLVKCIMGFYTPTSGEVLIDKKTRTIDSPRDAHKYGIGMVYQHFTSVPAMTVAENLVLSRFDNSNLIKWKQERDRLNAFMQKAPFQVPLDIPITQLAAGQKQKLEILKQIYLQSRILILDEPTSVLTPQEADEVLGLLREEVTAKRLSVLMISHKFREVMAFADEITVLRKGKLVGSGGVKDLTVSEMSEMMMGEKRETQQVEKIVFPSITPVLEIKDIHANKDNGLEAVAGVNLTVHSGEIVGIAGISGNGQRELVEVLAGQREATGGKVLVNGEVYTATRSQMYRHRVFALPEEPLRNACVPHMSVAENMALRTFDRAPQAKGGVLLVLNAIRDAAKGLISQFSVKTPSPETPVGNLSGGNVQRTVLARELSAEHIKLLIAANPCFGLDFAAVEFIHGQIIEARNRGVAVLLVSEDLDELLKLTDRIVVVSEGKFVYESETKDADFSELGKRMAGH</sequence>
<dbReference type="Pfam" id="PF00005">
    <property type="entry name" value="ABC_tran"/>
    <property type="match status" value="2"/>
</dbReference>
<comment type="caution">
    <text evidence="4">The sequence shown here is derived from an EMBL/GenBank/DDBJ whole genome shotgun (WGS) entry which is preliminary data.</text>
</comment>
<dbReference type="InterPro" id="IPR017871">
    <property type="entry name" value="ABC_transporter-like_CS"/>
</dbReference>
<organism evidence="4 5">
    <name type="scientific">Funiculus sociatus GB2-A5</name>
    <dbReference type="NCBI Taxonomy" id="2933946"/>
    <lineage>
        <taxon>Bacteria</taxon>
        <taxon>Bacillati</taxon>
        <taxon>Cyanobacteriota</taxon>
        <taxon>Cyanophyceae</taxon>
        <taxon>Coleofasciculales</taxon>
        <taxon>Coleofasciculaceae</taxon>
        <taxon>Funiculus</taxon>
    </lineage>
</organism>
<feature type="domain" description="ABC transporter" evidence="3">
    <location>
        <begin position="25"/>
        <end position="260"/>
    </location>
</feature>
<dbReference type="InterPro" id="IPR027417">
    <property type="entry name" value="P-loop_NTPase"/>
</dbReference>
<dbReference type="RefSeq" id="WP_190423319.1">
    <property type="nucleotide sequence ID" value="NZ_JAMPKK010000021.1"/>
</dbReference>
<proteinExistence type="predicted"/>
<evidence type="ECO:0000259" key="3">
    <source>
        <dbReference type="PROSITE" id="PS50893"/>
    </source>
</evidence>
<evidence type="ECO:0000256" key="1">
    <source>
        <dbReference type="ARBA" id="ARBA00022741"/>
    </source>
</evidence>
<reference evidence="4 5" key="1">
    <citation type="submission" date="2022-04" db="EMBL/GenBank/DDBJ databases">
        <title>Positive selection, recombination, and allopatry shape intraspecific diversity of widespread and dominant cyanobacteria.</title>
        <authorList>
            <person name="Wei J."/>
            <person name="Shu W."/>
            <person name="Hu C."/>
        </authorList>
    </citation>
    <scope>NUCLEOTIDE SEQUENCE [LARGE SCALE GENOMIC DNA]</scope>
    <source>
        <strain evidence="4 5">GB2-A5</strain>
    </source>
</reference>
<dbReference type="SUPFAM" id="SSF52540">
    <property type="entry name" value="P-loop containing nucleoside triphosphate hydrolases"/>
    <property type="match status" value="2"/>
</dbReference>
<dbReference type="InterPro" id="IPR003439">
    <property type="entry name" value="ABC_transporter-like_ATP-bd"/>
</dbReference>
<accession>A0ABV0JQZ7</accession>
<dbReference type="GO" id="GO:0005524">
    <property type="term" value="F:ATP binding"/>
    <property type="evidence" value="ECO:0007669"/>
    <property type="project" value="UniProtKB-KW"/>
</dbReference>
<protein>
    <submittedName>
        <fullName evidence="4">ABC transporter ATP-binding protein</fullName>
    </submittedName>
</protein>
<evidence type="ECO:0000256" key="2">
    <source>
        <dbReference type="ARBA" id="ARBA00022840"/>
    </source>
</evidence>
<dbReference type="PROSITE" id="PS00211">
    <property type="entry name" value="ABC_TRANSPORTER_1"/>
    <property type="match status" value="1"/>
</dbReference>
<dbReference type="InterPro" id="IPR003593">
    <property type="entry name" value="AAA+_ATPase"/>
</dbReference>
<dbReference type="Gene3D" id="3.40.50.300">
    <property type="entry name" value="P-loop containing nucleotide triphosphate hydrolases"/>
    <property type="match status" value="2"/>
</dbReference>
<dbReference type="PROSITE" id="PS50893">
    <property type="entry name" value="ABC_TRANSPORTER_2"/>
    <property type="match status" value="2"/>
</dbReference>
<dbReference type="Proteomes" id="UP001442494">
    <property type="component" value="Unassembled WGS sequence"/>
</dbReference>
<name>A0ABV0JQZ7_9CYAN</name>
<keyword evidence="2 4" id="KW-0067">ATP-binding</keyword>
<dbReference type="CDD" id="cd03215">
    <property type="entry name" value="ABC_Carb_Monos_II"/>
    <property type="match status" value="1"/>
</dbReference>
<dbReference type="SMART" id="SM00382">
    <property type="entry name" value="AAA"/>
    <property type="match status" value="1"/>
</dbReference>